<dbReference type="InterPro" id="IPR013783">
    <property type="entry name" value="Ig-like_fold"/>
</dbReference>
<dbReference type="PRINTS" id="PR00057">
    <property type="entry name" value="NFKBTNSCPFCT"/>
</dbReference>
<feature type="repeat" description="ANK" evidence="1">
    <location>
        <begin position="839"/>
        <end position="871"/>
    </location>
</feature>
<feature type="repeat" description="ANK" evidence="1">
    <location>
        <begin position="805"/>
        <end position="838"/>
    </location>
</feature>
<dbReference type="SUPFAM" id="SSF48403">
    <property type="entry name" value="Ankyrin repeat"/>
    <property type="match status" value="1"/>
</dbReference>
<dbReference type="Gene3D" id="1.25.40.20">
    <property type="entry name" value="Ankyrin repeat-containing domain"/>
    <property type="match status" value="1"/>
</dbReference>
<dbReference type="AlphaFoldDB" id="A0AB74UN80"/>
<proteinExistence type="evidence at transcript level"/>
<dbReference type="SUPFAM" id="SSF81296">
    <property type="entry name" value="E set domains"/>
    <property type="match status" value="1"/>
</dbReference>
<evidence type="ECO:0000256" key="1">
    <source>
        <dbReference type="PROSITE-ProRule" id="PRU00023"/>
    </source>
</evidence>
<dbReference type="GO" id="GO:0005737">
    <property type="term" value="C:cytoplasm"/>
    <property type="evidence" value="ECO:0007669"/>
    <property type="project" value="InterPro"/>
</dbReference>
<feature type="repeat" description="ANK" evidence="1">
    <location>
        <begin position="771"/>
        <end position="803"/>
    </location>
</feature>
<dbReference type="SUPFAM" id="SSF47986">
    <property type="entry name" value="DEATH domain"/>
    <property type="match status" value="1"/>
</dbReference>
<name>A0AB74UN80_SEPJA</name>
<dbReference type="InterPro" id="IPR014756">
    <property type="entry name" value="Ig_E-set"/>
</dbReference>
<dbReference type="InterPro" id="IPR000451">
    <property type="entry name" value="NFkB/Dor"/>
</dbReference>
<dbReference type="EMBL" id="PQ349977">
    <property type="protein sequence ID" value="XHV15640.1"/>
    <property type="molecule type" value="mRNA"/>
</dbReference>
<dbReference type="GO" id="GO:0000981">
    <property type="term" value="F:DNA-binding transcription factor activity, RNA polymerase II-specific"/>
    <property type="evidence" value="ECO:0007669"/>
    <property type="project" value="TreeGrafter"/>
</dbReference>
<dbReference type="SMART" id="SM00248">
    <property type="entry name" value="ANK"/>
    <property type="match status" value="6"/>
</dbReference>
<feature type="region of interest" description="Disordered" evidence="2">
    <location>
        <begin position="498"/>
        <end position="547"/>
    </location>
</feature>
<reference evidence="4" key="1">
    <citation type="submission" date="2024-10" db="EMBL/GenBank/DDBJ databases">
        <authorList>
            <person name="Zhou X."/>
        </authorList>
    </citation>
    <scope>NUCLEOTIDE SEQUENCE</scope>
</reference>
<dbReference type="Pfam" id="PF16179">
    <property type="entry name" value="RHD_dimer"/>
    <property type="match status" value="1"/>
</dbReference>
<keyword evidence="1" id="KW-0040">ANK repeat</keyword>
<protein>
    <submittedName>
        <fullName evidence="4">Nuclear factor NF-kappa-B p105 subunit</fullName>
    </submittedName>
</protein>
<dbReference type="CDD" id="cd01177">
    <property type="entry name" value="IPT_NFkappaB"/>
    <property type="match status" value="1"/>
</dbReference>
<evidence type="ECO:0000259" key="3">
    <source>
        <dbReference type="PROSITE" id="PS50254"/>
    </source>
</evidence>
<dbReference type="PANTHER" id="PTHR24169:SF28">
    <property type="entry name" value="NUCLEAR FACTOR NF-KAPPA-B P110 SUBUNIT"/>
    <property type="match status" value="1"/>
</dbReference>
<dbReference type="PROSITE" id="PS01204">
    <property type="entry name" value="REL_1"/>
    <property type="match status" value="1"/>
</dbReference>
<dbReference type="SUPFAM" id="SSF49417">
    <property type="entry name" value="p53-like transcription factors"/>
    <property type="match status" value="1"/>
</dbReference>
<dbReference type="InterPro" id="IPR036770">
    <property type="entry name" value="Ankyrin_rpt-contain_sf"/>
</dbReference>
<accession>A0AB74UN80</accession>
<dbReference type="InterPro" id="IPR011029">
    <property type="entry name" value="DEATH-like_dom_sf"/>
</dbReference>
<dbReference type="InterPro" id="IPR002110">
    <property type="entry name" value="Ankyrin_rpt"/>
</dbReference>
<dbReference type="InterPro" id="IPR033926">
    <property type="entry name" value="IPT_NFkappaB"/>
</dbReference>
<evidence type="ECO:0000256" key="2">
    <source>
        <dbReference type="SAM" id="MobiDB-lite"/>
    </source>
</evidence>
<dbReference type="Gene3D" id="2.60.40.10">
    <property type="entry name" value="Immunoglobulins"/>
    <property type="match status" value="1"/>
</dbReference>
<sequence>MDHFENDSDDSIELSSENITAALDSLTNICHPNVNMAINMNGTDIDKPHRDAFLTIIEQPQSRGFRFRYKCEGPSHGGLQGVKSEKGKKSYPTVQIMNYEGPARILVSLVTDDDIPKTHAHELVGKSCNKGICLMDVKEAKNPICQFQNIGVMHVTKRKVADVLKERILESMLLNKRICSGNVNDENIQLNDTEKENAKSQADTQAKSMHLNVVKLCFQAYLQDKNGNLTIMLPSVISTPIYDSKSPGAAALKICRMDKCGGCCTGNEEVFLLCEKVQKDDIKILFIEMDEDQKVIWKKEANFGPTDVHKQYAIVFKTPEYRNVNIKDPVKVFIKLERPSDEEFSEPKVFTYYPQNPDEDGIEKKRRKLLPRIPNSDNLFGNLNCLPSMDITHFPEMNESLLEFSNGGTDNTNYTSHSFLPEQIDDSGIDNTNYASLCFLPEQVDDSDPYINQSILPLPDFRMNLENTYEESNDLEVDSVPCNTETLHPYTPFLYNKAQGPLKKEKRDLKKDPIKEEKRDLKKDPIMEEKRDLKKDPIKEEKRDLKKDPIKEEKRDLKKDPIKEEKRDLEIKCKTENKSSTENSACLVKKEVESCNEMKILPADIKTEHIDTKECAASSNKLFPQLELLMAFRDFSITGSTKYLLMKNRNLIMIPNKYGDNCLHLALINNQSEVVRNLVPVIATTVEDLNISNHRFQTGLHLAVLTNQADMVELLLKQGIKRTLVDCNGNTAVHLAVKYNYVECLKSLLRLDTGKYSQSDPFPEVDMLNCDGFSPLHLACIKGSIDCVRLLIESKAEVNLPDGKSGRTPLHIAIEKNDLILAAELLLEAECDTSCVTFDGNTPLHLACGRDYDTMVALLLSMGADPEATSGMTDWCISDVCKYENSTGEDHLLDDMKGTKPRDLVYNNEKILRLLNGEAYSNIPGSNTTVNKCIEGDLCQLSDEMRQNLVNMIDSGAGRENWKSLAKLLKIEYLIDEANKSTGSPTLCILDMYEMLGGHLKDLHSALMKLKMKDAAWLLNEVM</sequence>
<feature type="compositionally biased region" description="Basic and acidic residues" evidence="2">
    <location>
        <begin position="502"/>
        <end position="547"/>
    </location>
</feature>
<dbReference type="PROSITE" id="PS50297">
    <property type="entry name" value="ANK_REP_REGION"/>
    <property type="match status" value="4"/>
</dbReference>
<dbReference type="GO" id="GO:0000978">
    <property type="term" value="F:RNA polymerase II cis-regulatory region sequence-specific DNA binding"/>
    <property type="evidence" value="ECO:0007669"/>
    <property type="project" value="TreeGrafter"/>
</dbReference>
<organism evidence="4">
    <name type="scientific">Sepiella japonica</name>
    <name type="common">Japanese spineless cuttlefish</name>
    <dbReference type="NCBI Taxonomy" id="279094"/>
    <lineage>
        <taxon>Eukaryota</taxon>
        <taxon>Metazoa</taxon>
        <taxon>Spiralia</taxon>
        <taxon>Lophotrochozoa</taxon>
        <taxon>Mollusca</taxon>
        <taxon>Cephalopoda</taxon>
        <taxon>Coleoidea</taxon>
        <taxon>Decapodiformes</taxon>
        <taxon>Sepiida</taxon>
        <taxon>Sepiina</taxon>
        <taxon>Sepiidae</taxon>
        <taxon>Sepiella</taxon>
    </lineage>
</organism>
<evidence type="ECO:0000313" key="4">
    <source>
        <dbReference type="EMBL" id="XHV15640.1"/>
    </source>
</evidence>
<dbReference type="InterPro" id="IPR030492">
    <property type="entry name" value="RHD_CS"/>
</dbReference>
<dbReference type="SMART" id="SM00429">
    <property type="entry name" value="IPT"/>
    <property type="match status" value="1"/>
</dbReference>
<dbReference type="Pfam" id="PF12796">
    <property type="entry name" value="Ank_2"/>
    <property type="match status" value="2"/>
</dbReference>
<dbReference type="InterPro" id="IPR011539">
    <property type="entry name" value="RHD_DNA_bind_dom"/>
</dbReference>
<dbReference type="PROSITE" id="PS50254">
    <property type="entry name" value="REL_2"/>
    <property type="match status" value="1"/>
</dbReference>
<dbReference type="InterPro" id="IPR032397">
    <property type="entry name" value="RHD_dimer"/>
</dbReference>
<dbReference type="Gene3D" id="2.60.40.340">
    <property type="entry name" value="Rel homology domain (RHD), DNA-binding domain"/>
    <property type="match status" value="1"/>
</dbReference>
<dbReference type="InterPro" id="IPR002909">
    <property type="entry name" value="IPT_dom"/>
</dbReference>
<dbReference type="Gene3D" id="1.10.533.10">
    <property type="entry name" value="Death Domain, Fas"/>
    <property type="match status" value="1"/>
</dbReference>
<dbReference type="PROSITE" id="PS50088">
    <property type="entry name" value="ANK_REPEAT"/>
    <property type="match status" value="4"/>
</dbReference>
<feature type="domain" description="RHD" evidence="3">
    <location>
        <begin position="49"/>
        <end position="248"/>
    </location>
</feature>
<dbReference type="InterPro" id="IPR037059">
    <property type="entry name" value="RHD_DNA_bind_dom_sf"/>
</dbReference>
<dbReference type="PANTHER" id="PTHR24169">
    <property type="entry name" value="NUCLEAR FACTOR NF-KAPPA-B PROTEIN"/>
    <property type="match status" value="1"/>
</dbReference>
<feature type="repeat" description="ANK" evidence="1">
    <location>
        <begin position="695"/>
        <end position="727"/>
    </location>
</feature>
<dbReference type="Pfam" id="PF00554">
    <property type="entry name" value="RHD_DNA_bind"/>
    <property type="match status" value="1"/>
</dbReference>
<dbReference type="InterPro" id="IPR008967">
    <property type="entry name" value="p53-like_TF_DNA-bd_sf"/>
</dbReference>